<dbReference type="EMBL" id="WHVB01000001">
    <property type="protein sequence ID" value="KAF8486854.1"/>
    <property type="molecule type" value="Genomic_DNA"/>
</dbReference>
<protein>
    <submittedName>
        <fullName evidence="2">Uncharacterized protein</fullName>
    </submittedName>
</protein>
<gene>
    <name evidence="2" type="ORF">DFH94DRAFT_849394</name>
</gene>
<evidence type="ECO:0000313" key="2">
    <source>
        <dbReference type="EMBL" id="KAF8486854.1"/>
    </source>
</evidence>
<feature type="compositionally biased region" description="Basic and acidic residues" evidence="1">
    <location>
        <begin position="153"/>
        <end position="165"/>
    </location>
</feature>
<dbReference type="OrthoDB" id="6509908at2759"/>
<proteinExistence type="predicted"/>
<feature type="region of interest" description="Disordered" evidence="1">
    <location>
        <begin position="150"/>
        <end position="178"/>
    </location>
</feature>
<evidence type="ECO:0000256" key="1">
    <source>
        <dbReference type="SAM" id="MobiDB-lite"/>
    </source>
</evidence>
<reference evidence="2" key="2">
    <citation type="journal article" date="2020" name="Nat. Commun.">
        <title>Large-scale genome sequencing of mycorrhizal fungi provides insights into the early evolution of symbiotic traits.</title>
        <authorList>
            <person name="Miyauchi S."/>
            <person name="Kiss E."/>
            <person name="Kuo A."/>
            <person name="Drula E."/>
            <person name="Kohler A."/>
            <person name="Sanchez-Garcia M."/>
            <person name="Morin E."/>
            <person name="Andreopoulos B."/>
            <person name="Barry K.W."/>
            <person name="Bonito G."/>
            <person name="Buee M."/>
            <person name="Carver A."/>
            <person name="Chen C."/>
            <person name="Cichocki N."/>
            <person name="Clum A."/>
            <person name="Culley D."/>
            <person name="Crous P.W."/>
            <person name="Fauchery L."/>
            <person name="Girlanda M."/>
            <person name="Hayes R.D."/>
            <person name="Keri Z."/>
            <person name="LaButti K."/>
            <person name="Lipzen A."/>
            <person name="Lombard V."/>
            <person name="Magnuson J."/>
            <person name="Maillard F."/>
            <person name="Murat C."/>
            <person name="Nolan M."/>
            <person name="Ohm R.A."/>
            <person name="Pangilinan J."/>
            <person name="Pereira M.F."/>
            <person name="Perotto S."/>
            <person name="Peter M."/>
            <person name="Pfister S."/>
            <person name="Riley R."/>
            <person name="Sitrit Y."/>
            <person name="Stielow J.B."/>
            <person name="Szollosi G."/>
            <person name="Zifcakova L."/>
            <person name="Stursova M."/>
            <person name="Spatafora J.W."/>
            <person name="Tedersoo L."/>
            <person name="Vaario L.M."/>
            <person name="Yamada A."/>
            <person name="Yan M."/>
            <person name="Wang P."/>
            <person name="Xu J."/>
            <person name="Bruns T."/>
            <person name="Baldrian P."/>
            <person name="Vilgalys R."/>
            <person name="Dunand C."/>
            <person name="Henrissat B."/>
            <person name="Grigoriev I.V."/>
            <person name="Hibbett D."/>
            <person name="Nagy L.G."/>
            <person name="Martin F.M."/>
        </authorList>
    </citation>
    <scope>NUCLEOTIDE SEQUENCE</scope>
    <source>
        <strain evidence="2">Prilba</strain>
    </source>
</reference>
<sequence length="278" mass="30105">MRSSNLAKAQLLAFYFVLILNASSIFGRAFPKVHVDRLSTLNMLTSCTLSCGVTGISADETGGLLAIGTHLGTSFSISGTGFDISAVGARRPPVEWGISQRHWPVPAAPATSAPVLAFDVAPEASREKWILKATRSAARTRHKPVARIPIPKKSNEPKEAGRGAERLANPNTQGIHHRPLLGPSFQQGCAIEAADGQLIWIEGTLKEESVRHVGSMVQQQQEEAEHEKIQDGHRAFLAGKPTGHVGQFARSSAIYVPTPNSRRGKTSRTTVTPWRRTR</sequence>
<feature type="region of interest" description="Disordered" evidence="1">
    <location>
        <begin position="256"/>
        <end position="278"/>
    </location>
</feature>
<dbReference type="Proteomes" id="UP000759537">
    <property type="component" value="Unassembled WGS sequence"/>
</dbReference>
<evidence type="ECO:0000313" key="3">
    <source>
        <dbReference type="Proteomes" id="UP000759537"/>
    </source>
</evidence>
<dbReference type="AlphaFoldDB" id="A0A9P5N5T7"/>
<keyword evidence="3" id="KW-1185">Reference proteome</keyword>
<reference evidence="2" key="1">
    <citation type="submission" date="2019-10" db="EMBL/GenBank/DDBJ databases">
        <authorList>
            <consortium name="DOE Joint Genome Institute"/>
            <person name="Kuo A."/>
            <person name="Miyauchi S."/>
            <person name="Kiss E."/>
            <person name="Drula E."/>
            <person name="Kohler A."/>
            <person name="Sanchez-Garcia M."/>
            <person name="Andreopoulos B."/>
            <person name="Barry K.W."/>
            <person name="Bonito G."/>
            <person name="Buee M."/>
            <person name="Carver A."/>
            <person name="Chen C."/>
            <person name="Cichocki N."/>
            <person name="Clum A."/>
            <person name="Culley D."/>
            <person name="Crous P.W."/>
            <person name="Fauchery L."/>
            <person name="Girlanda M."/>
            <person name="Hayes R."/>
            <person name="Keri Z."/>
            <person name="LaButti K."/>
            <person name="Lipzen A."/>
            <person name="Lombard V."/>
            <person name="Magnuson J."/>
            <person name="Maillard F."/>
            <person name="Morin E."/>
            <person name="Murat C."/>
            <person name="Nolan M."/>
            <person name="Ohm R."/>
            <person name="Pangilinan J."/>
            <person name="Pereira M."/>
            <person name="Perotto S."/>
            <person name="Peter M."/>
            <person name="Riley R."/>
            <person name="Sitrit Y."/>
            <person name="Stielow B."/>
            <person name="Szollosi G."/>
            <person name="Zifcakova L."/>
            <person name="Stursova M."/>
            <person name="Spatafora J.W."/>
            <person name="Tedersoo L."/>
            <person name="Vaario L.-M."/>
            <person name="Yamada A."/>
            <person name="Yan M."/>
            <person name="Wang P."/>
            <person name="Xu J."/>
            <person name="Bruns T."/>
            <person name="Baldrian P."/>
            <person name="Vilgalys R."/>
            <person name="Henrissat B."/>
            <person name="Grigoriev I.V."/>
            <person name="Hibbett D."/>
            <person name="Nagy L.G."/>
            <person name="Martin F.M."/>
        </authorList>
    </citation>
    <scope>NUCLEOTIDE SEQUENCE</scope>
    <source>
        <strain evidence="2">Prilba</strain>
    </source>
</reference>
<accession>A0A9P5N5T7</accession>
<organism evidence="2 3">
    <name type="scientific">Russula ochroleuca</name>
    <dbReference type="NCBI Taxonomy" id="152965"/>
    <lineage>
        <taxon>Eukaryota</taxon>
        <taxon>Fungi</taxon>
        <taxon>Dikarya</taxon>
        <taxon>Basidiomycota</taxon>
        <taxon>Agaricomycotina</taxon>
        <taxon>Agaricomycetes</taxon>
        <taxon>Russulales</taxon>
        <taxon>Russulaceae</taxon>
        <taxon>Russula</taxon>
    </lineage>
</organism>
<comment type="caution">
    <text evidence="2">The sequence shown here is derived from an EMBL/GenBank/DDBJ whole genome shotgun (WGS) entry which is preliminary data.</text>
</comment>
<name>A0A9P5N5T7_9AGAM</name>